<evidence type="ECO:0000313" key="3">
    <source>
        <dbReference type="Proteomes" id="UP000179935"/>
    </source>
</evidence>
<dbReference type="STRING" id="1428652.BIV24_08060"/>
<accession>A0A1S2PSW6</accession>
<proteinExistence type="predicted"/>
<dbReference type="AlphaFoldDB" id="A0A1S2PSW6"/>
<dbReference type="EMBL" id="MLYP01000021">
    <property type="protein sequence ID" value="OIJ95994.1"/>
    <property type="molecule type" value="Genomic_DNA"/>
</dbReference>
<dbReference type="OrthoDB" id="4321067at2"/>
<keyword evidence="1" id="KW-0732">Signal</keyword>
<protein>
    <recommendedName>
        <fullName evidence="4">Secreted protein</fullName>
    </recommendedName>
</protein>
<gene>
    <name evidence="2" type="ORF">BIV24_08060</name>
</gene>
<dbReference type="Proteomes" id="UP000179935">
    <property type="component" value="Unassembled WGS sequence"/>
</dbReference>
<evidence type="ECO:0000256" key="1">
    <source>
        <dbReference type="SAM" id="SignalP"/>
    </source>
</evidence>
<reference evidence="2 3" key="1">
    <citation type="submission" date="2016-10" db="EMBL/GenBank/DDBJ databases">
        <title>Genome sequence of Streptomyces sp. MUSC 93.</title>
        <authorList>
            <person name="Lee L.-H."/>
            <person name="Ser H.-L."/>
            <person name="Law J.W.-F."/>
        </authorList>
    </citation>
    <scope>NUCLEOTIDE SEQUENCE [LARGE SCALE GENOMIC DNA]</scope>
    <source>
        <strain evidence="2 3">MUSC 93</strain>
    </source>
</reference>
<keyword evidence="3" id="KW-1185">Reference proteome</keyword>
<evidence type="ECO:0000313" key="2">
    <source>
        <dbReference type="EMBL" id="OIJ95994.1"/>
    </source>
</evidence>
<name>A0A1S2PSW6_9ACTN</name>
<feature type="signal peptide" evidence="1">
    <location>
        <begin position="1"/>
        <end position="26"/>
    </location>
</feature>
<comment type="caution">
    <text evidence="2">The sequence shown here is derived from an EMBL/GenBank/DDBJ whole genome shotgun (WGS) entry which is preliminary data.</text>
</comment>
<dbReference type="RefSeq" id="WP_071365498.1">
    <property type="nucleotide sequence ID" value="NZ_MLYP01000021.1"/>
</dbReference>
<evidence type="ECO:0008006" key="4">
    <source>
        <dbReference type="Google" id="ProtNLM"/>
    </source>
</evidence>
<organism evidence="2 3">
    <name type="scientific">Streptomyces colonosanans</name>
    <dbReference type="NCBI Taxonomy" id="1428652"/>
    <lineage>
        <taxon>Bacteria</taxon>
        <taxon>Bacillati</taxon>
        <taxon>Actinomycetota</taxon>
        <taxon>Actinomycetes</taxon>
        <taxon>Kitasatosporales</taxon>
        <taxon>Streptomycetaceae</taxon>
        <taxon>Streptomyces</taxon>
    </lineage>
</organism>
<sequence length="64" mass="6516">MKKRSMLAIASLAAGFVVAAVTPSHAADHETLGDLQVKDALSTVDHTIGQDSLAGNEDALGQNG</sequence>
<feature type="chain" id="PRO_5010226091" description="Secreted protein" evidence="1">
    <location>
        <begin position="27"/>
        <end position="64"/>
    </location>
</feature>